<dbReference type="InterPro" id="IPR040521">
    <property type="entry name" value="KDZ"/>
</dbReference>
<evidence type="ECO:0000256" key="1">
    <source>
        <dbReference type="SAM" id="MobiDB-lite"/>
    </source>
</evidence>
<evidence type="ECO:0000313" key="4">
    <source>
        <dbReference type="Proteomes" id="UP000054166"/>
    </source>
</evidence>
<dbReference type="InParanoid" id="A0A0C3F085"/>
<dbReference type="STRING" id="765440.A0A0C3F085"/>
<accession>A0A0C3F085</accession>
<reference evidence="4" key="2">
    <citation type="submission" date="2015-01" db="EMBL/GenBank/DDBJ databases">
        <title>Evolutionary Origins and Diversification of the Mycorrhizal Mutualists.</title>
        <authorList>
            <consortium name="DOE Joint Genome Institute"/>
            <consortium name="Mycorrhizal Genomics Consortium"/>
            <person name="Kohler A."/>
            <person name="Kuo A."/>
            <person name="Nagy L.G."/>
            <person name="Floudas D."/>
            <person name="Copeland A."/>
            <person name="Barry K.W."/>
            <person name="Cichocki N."/>
            <person name="Veneault-Fourrey C."/>
            <person name="LaButti K."/>
            <person name="Lindquist E.A."/>
            <person name="Lipzen A."/>
            <person name="Lundell T."/>
            <person name="Morin E."/>
            <person name="Murat C."/>
            <person name="Riley R."/>
            <person name="Ohm R."/>
            <person name="Sun H."/>
            <person name="Tunlid A."/>
            <person name="Henrissat B."/>
            <person name="Grigoriev I.V."/>
            <person name="Hibbett D.S."/>
            <person name="Martin F."/>
        </authorList>
    </citation>
    <scope>NUCLEOTIDE SEQUENCE [LARGE SCALE GENOMIC DNA]</scope>
    <source>
        <strain evidence="4">F 1598</strain>
    </source>
</reference>
<dbReference type="EMBL" id="KN833084">
    <property type="protein sequence ID" value="KIM73381.1"/>
    <property type="molecule type" value="Genomic_DNA"/>
</dbReference>
<protein>
    <recommendedName>
        <fullName evidence="2">CxC2-like cysteine cluster KDZ transposase-associated domain-containing protein</fullName>
    </recommendedName>
</protein>
<feature type="region of interest" description="Disordered" evidence="1">
    <location>
        <begin position="1056"/>
        <end position="1098"/>
    </location>
</feature>
<evidence type="ECO:0000259" key="2">
    <source>
        <dbReference type="Pfam" id="PF18803"/>
    </source>
</evidence>
<organism evidence="3 4">
    <name type="scientific">Piloderma croceum (strain F 1598)</name>
    <dbReference type="NCBI Taxonomy" id="765440"/>
    <lineage>
        <taxon>Eukaryota</taxon>
        <taxon>Fungi</taxon>
        <taxon>Dikarya</taxon>
        <taxon>Basidiomycota</taxon>
        <taxon>Agaricomycotina</taxon>
        <taxon>Agaricomycetes</taxon>
        <taxon>Agaricomycetidae</taxon>
        <taxon>Atheliales</taxon>
        <taxon>Atheliaceae</taxon>
        <taxon>Piloderma</taxon>
    </lineage>
</organism>
<dbReference type="InterPro" id="IPR041457">
    <property type="entry name" value="CxC2_KDZ-assoc"/>
</dbReference>
<gene>
    <name evidence="3" type="ORF">PILCRDRAFT_15287</name>
</gene>
<dbReference type="Pfam" id="PF18803">
    <property type="entry name" value="CxC2"/>
    <property type="match status" value="1"/>
</dbReference>
<sequence>MSSSSKRKRPAKNPHAAQFKIVRATTAQPSAVSRTVTFDRHASGRLGQQTDIAEIDISAEDLAILAQDPEYSSLPDDNIFNFTYFEQVVQNDDDESSREEPAKDKDKVKPNIYHDWLPFRDTHVHELTRHDGWADLSEVCICCSNAPSAYKCDECYGPAVYCRTCVLADHARLPLHRIKQWNGTFWQPIPLINLGLSVQLGHNGAACPSPITFEAPLTVYHTNGAHFVKVSYCQCGGPAGGYLYPTQLLRATWFPASLTRPRTVFTFAVLKHFHHLTLQGKTTAYDFYNSLVHETDNTGIEPPPKRYDEFRMVMRWWRHLKMLKCAGRGHDPDGVDATQPGSLAVECPACPHDGRNLPENWRAAPKGVAWLYILYLAMDANFRLKLRQRYIKNDPKLRPGWAYCVEEKAFQEEMAKYGDQTEISNCQSNLHAVDHANTRFSKNCIANRVGNVVCAHHTFVGKSSAADLKKGEKYCTMDYVLLSTLMGITIAMLVISYDVACQWSINFASRLAAFPMAMQFEISDVFFTTVIPKFHILGHGKQCQSTWSLNFRHWMGRTDSEGVEREWSHINPVALSTKVMGPGSRHDTLDDHWGAWNWRKVVTMGHHLRSKLREALPASKKHRALLNALSATFPPQTVAEWTQMVEDWQDDASAPNPFEETALETTQADVEAELLAEEKAEQAWAPTNDPPLVHTTTMSTFLSMGLDLEDHQRFTSSKAKQLRRGQGLYVEGAMERHRATLRERIESWRSIQALYMPGIAQLCQISSTRTDALPSDQDAEKPESIQLWLPSSLPTGLRETGCVNGLVDKEHHLRLAEADDALAALRRQLRITTGVFNYKKTHVSGTGQKANTRARTMLSRLTTKTRLIADRYRAAHKALAILDPNGDWRHRLRPLRQEDIRGPTRTDDDESEGRRELSWIWVTTNRVPTEGDEFEIAEGMRVEWAKTHARANRWQEEVLLVQEEMRRVIAFLDWKATWWRFQGHRRSDLRDDINAGLAAYAARQSHLMQHLAETFAALWYPALLQANLQIEWPHHYISYAQAHPPTFRSSRHRATIQTAVQNTRDSESESSNEGSGDEGSSDGYDSAEGDDDDVSPYK</sequence>
<feature type="domain" description="CxC2-like cysteine cluster KDZ transposase-associated" evidence="2">
    <location>
        <begin position="191"/>
        <end position="299"/>
    </location>
</feature>
<evidence type="ECO:0000313" key="3">
    <source>
        <dbReference type="EMBL" id="KIM73381.1"/>
    </source>
</evidence>
<feature type="compositionally biased region" description="Acidic residues" evidence="1">
    <location>
        <begin position="1075"/>
        <end position="1098"/>
    </location>
</feature>
<dbReference type="AlphaFoldDB" id="A0A0C3F085"/>
<dbReference type="PANTHER" id="PTHR33096">
    <property type="entry name" value="CXC2 DOMAIN-CONTAINING PROTEIN"/>
    <property type="match status" value="1"/>
</dbReference>
<proteinExistence type="predicted"/>
<reference evidence="3 4" key="1">
    <citation type="submission" date="2014-04" db="EMBL/GenBank/DDBJ databases">
        <authorList>
            <consortium name="DOE Joint Genome Institute"/>
            <person name="Kuo A."/>
            <person name="Tarkka M."/>
            <person name="Buscot F."/>
            <person name="Kohler A."/>
            <person name="Nagy L.G."/>
            <person name="Floudas D."/>
            <person name="Copeland A."/>
            <person name="Barry K.W."/>
            <person name="Cichocki N."/>
            <person name="Veneault-Fourrey C."/>
            <person name="LaButti K."/>
            <person name="Lindquist E.A."/>
            <person name="Lipzen A."/>
            <person name="Lundell T."/>
            <person name="Morin E."/>
            <person name="Murat C."/>
            <person name="Sun H."/>
            <person name="Tunlid A."/>
            <person name="Henrissat B."/>
            <person name="Grigoriev I.V."/>
            <person name="Hibbett D.S."/>
            <person name="Martin F."/>
            <person name="Nordberg H.P."/>
            <person name="Cantor M.N."/>
            <person name="Hua S.X."/>
        </authorList>
    </citation>
    <scope>NUCLEOTIDE SEQUENCE [LARGE SCALE GENOMIC DNA]</scope>
    <source>
        <strain evidence="3 4">F 1598</strain>
    </source>
</reference>
<name>A0A0C3F085_PILCF</name>
<keyword evidence="4" id="KW-1185">Reference proteome</keyword>
<dbReference type="CDD" id="cd19757">
    <property type="entry name" value="Bbox1"/>
    <property type="match status" value="1"/>
</dbReference>
<dbReference type="OrthoDB" id="3143151at2759"/>
<dbReference type="PANTHER" id="PTHR33096:SF1">
    <property type="entry name" value="CXC1-LIKE CYSTEINE CLUSTER ASSOCIATED WITH KDZ TRANSPOSASES DOMAIN-CONTAINING PROTEIN"/>
    <property type="match status" value="1"/>
</dbReference>
<dbReference type="Proteomes" id="UP000054166">
    <property type="component" value="Unassembled WGS sequence"/>
</dbReference>
<dbReference type="HOGENOM" id="CLU_003703_13_0_1"/>
<dbReference type="Pfam" id="PF18758">
    <property type="entry name" value="KDZ"/>
    <property type="match status" value="1"/>
</dbReference>